<evidence type="ECO:0008006" key="4">
    <source>
        <dbReference type="Google" id="ProtNLM"/>
    </source>
</evidence>
<evidence type="ECO:0000256" key="1">
    <source>
        <dbReference type="SAM" id="MobiDB-lite"/>
    </source>
</evidence>
<dbReference type="Proteomes" id="UP001432322">
    <property type="component" value="Unassembled WGS sequence"/>
</dbReference>
<comment type="caution">
    <text evidence="2">The sequence shown here is derived from an EMBL/GenBank/DDBJ whole genome shotgun (WGS) entry which is preliminary data.</text>
</comment>
<name>A0AAV5UTE0_9BILA</name>
<gene>
    <name evidence="2" type="ORF">PFISCL1PPCAC_1154</name>
</gene>
<keyword evidence="3" id="KW-1185">Reference proteome</keyword>
<evidence type="ECO:0000313" key="2">
    <source>
        <dbReference type="EMBL" id="GMT09857.1"/>
    </source>
</evidence>
<organism evidence="2 3">
    <name type="scientific">Pristionchus fissidentatus</name>
    <dbReference type="NCBI Taxonomy" id="1538716"/>
    <lineage>
        <taxon>Eukaryota</taxon>
        <taxon>Metazoa</taxon>
        <taxon>Ecdysozoa</taxon>
        <taxon>Nematoda</taxon>
        <taxon>Chromadorea</taxon>
        <taxon>Rhabditida</taxon>
        <taxon>Rhabditina</taxon>
        <taxon>Diplogasteromorpha</taxon>
        <taxon>Diplogasteroidea</taxon>
        <taxon>Neodiplogasteridae</taxon>
        <taxon>Pristionchus</taxon>
    </lineage>
</organism>
<dbReference type="EMBL" id="BTSY01000001">
    <property type="protein sequence ID" value="GMT09857.1"/>
    <property type="molecule type" value="Genomic_DNA"/>
</dbReference>
<proteinExistence type="predicted"/>
<dbReference type="AlphaFoldDB" id="A0AAV5UTE0"/>
<reference evidence="2" key="1">
    <citation type="submission" date="2023-10" db="EMBL/GenBank/DDBJ databases">
        <title>Genome assembly of Pristionchus species.</title>
        <authorList>
            <person name="Yoshida K."/>
            <person name="Sommer R.J."/>
        </authorList>
    </citation>
    <scope>NUCLEOTIDE SEQUENCE</scope>
    <source>
        <strain evidence="2">RS5133</strain>
    </source>
</reference>
<feature type="region of interest" description="Disordered" evidence="1">
    <location>
        <begin position="101"/>
        <end position="171"/>
    </location>
</feature>
<sequence>MSDVICFQLAHEGKKLRFVLTREDGDLFAALKERVQKMAKSSDVTIQYKKDESKTAITSTADIDVALSTLNKDKKETDDDVPCLEIFAAVRIEEVPAVKKRGFPAPPRPWIQEGFENGLEKDEDEDDQVVFHRSDSEDSEDEYLNISDEEDDDSMDFEKIEKEDVEENSAV</sequence>
<protein>
    <recommendedName>
        <fullName evidence="4">PB1 domain-containing protein</fullName>
    </recommendedName>
</protein>
<evidence type="ECO:0000313" key="3">
    <source>
        <dbReference type="Proteomes" id="UP001432322"/>
    </source>
</evidence>
<feature type="compositionally biased region" description="Acidic residues" evidence="1">
    <location>
        <begin position="137"/>
        <end position="155"/>
    </location>
</feature>
<accession>A0AAV5UTE0</accession>